<protein>
    <recommendedName>
        <fullName evidence="4">Lipoprotein</fullName>
    </recommendedName>
</protein>
<dbReference type="EMBL" id="CABVQH010000002">
    <property type="protein sequence ID" value="VWC54352.1"/>
    <property type="molecule type" value="Genomic_DNA"/>
</dbReference>
<gene>
    <name evidence="2" type="ORF">BLA18109_00615</name>
</gene>
<reference evidence="2 3" key="1">
    <citation type="submission" date="2019-09" db="EMBL/GenBank/DDBJ databases">
        <authorList>
            <person name="Depoorter E."/>
        </authorList>
    </citation>
    <scope>NUCLEOTIDE SEQUENCE [LARGE SCALE GENOMIC DNA]</scope>
    <source>
        <strain evidence="2">R-18109</strain>
    </source>
</reference>
<evidence type="ECO:0000313" key="2">
    <source>
        <dbReference type="EMBL" id="VWC54352.1"/>
    </source>
</evidence>
<organism evidence="2 3">
    <name type="scientific">Burkholderia lata (strain ATCC 17760 / DSM 23089 / LMG 22485 / NCIMB 9086 / R18194 / 383)</name>
    <dbReference type="NCBI Taxonomy" id="482957"/>
    <lineage>
        <taxon>Bacteria</taxon>
        <taxon>Pseudomonadati</taxon>
        <taxon>Pseudomonadota</taxon>
        <taxon>Betaproteobacteria</taxon>
        <taxon>Burkholderiales</taxon>
        <taxon>Burkholderiaceae</taxon>
        <taxon>Burkholderia</taxon>
        <taxon>Burkholderia cepacia complex</taxon>
    </lineage>
</organism>
<dbReference type="AlphaFoldDB" id="A0A6P2T9Q2"/>
<accession>A0A6P2T9Q2</accession>
<evidence type="ECO:0000313" key="3">
    <source>
        <dbReference type="Proteomes" id="UP000494260"/>
    </source>
</evidence>
<proteinExistence type="predicted"/>
<dbReference type="RefSeq" id="WP_174949079.1">
    <property type="nucleotide sequence ID" value="NZ_CABVQH010000002.1"/>
</dbReference>
<sequence>MTRKFLFMFLVVLSACVQAQVNVSGESIVLEYTDDGHNVYRSLRFKRPDGTMFTPFDEGLRFYKPSANSLSPDRQYSIVSFSAEGDLDDSSGVSVHTEYLCAFVRMKDGCVVHVAQNAVCGGEWRPPHQWSINIEPIFDNPPNAADTYGAYTSKYKIGYQVSRPPILAYLAECTSFDNLLVCDPPNAGNKIAYSKLLVKLQGDGDAENATKLKKILSGDRSGTSIHVTAVESGTWVAYAVISKRAYLYEKPDKSSVTRAYLVQGDSVLVNKSSLSQGFMASRYRQKSGNIIERWIRCDDVNACSAGN</sequence>
<name>A0A6P2T9Q2_BURL3</name>
<dbReference type="PROSITE" id="PS51257">
    <property type="entry name" value="PROKAR_LIPOPROTEIN"/>
    <property type="match status" value="1"/>
</dbReference>
<feature type="signal peptide" evidence="1">
    <location>
        <begin position="1"/>
        <end position="19"/>
    </location>
</feature>
<dbReference type="Proteomes" id="UP000494260">
    <property type="component" value="Unassembled WGS sequence"/>
</dbReference>
<evidence type="ECO:0000256" key="1">
    <source>
        <dbReference type="SAM" id="SignalP"/>
    </source>
</evidence>
<feature type="chain" id="PRO_5026807429" description="Lipoprotein" evidence="1">
    <location>
        <begin position="20"/>
        <end position="307"/>
    </location>
</feature>
<evidence type="ECO:0008006" key="4">
    <source>
        <dbReference type="Google" id="ProtNLM"/>
    </source>
</evidence>
<keyword evidence="1" id="KW-0732">Signal</keyword>